<protein>
    <submittedName>
        <fullName evidence="1">Uncharacterized protein</fullName>
    </submittedName>
</protein>
<name>A0ABQ9DLP6_9PASS</name>
<evidence type="ECO:0000313" key="2">
    <source>
        <dbReference type="Proteomes" id="UP001145742"/>
    </source>
</evidence>
<comment type="caution">
    <text evidence="1">The sequence shown here is derived from an EMBL/GenBank/DDBJ whole genome shotgun (WGS) entry which is preliminary data.</text>
</comment>
<sequence>MATAKNKSHVTANLMLCPYGNLENGIKSNEENMLSWKITKQSSQSGLQKCFSFALEQNFPQGNNNSRSSSVKAPFHFPPPAKQLIYSKYYIERFPCISLQVIEYYKCVFEPETLYESVTQNVIALLLTSIYLDIYRAFETASHNILLSKLEIHGFDGQTTQWIMNGWMVHTELPLMATTWLDVQAVSSDESHSLEMGIEIISV</sequence>
<keyword evidence="2" id="KW-1185">Reference proteome</keyword>
<dbReference type="EMBL" id="WHWB01032917">
    <property type="protein sequence ID" value="KAJ7423062.1"/>
    <property type="molecule type" value="Genomic_DNA"/>
</dbReference>
<reference evidence="1" key="1">
    <citation type="submission" date="2019-10" db="EMBL/GenBank/DDBJ databases">
        <authorList>
            <person name="Soares A.E.R."/>
            <person name="Aleixo A."/>
            <person name="Schneider P."/>
            <person name="Miyaki C.Y."/>
            <person name="Schneider M.P."/>
            <person name="Mello C."/>
            <person name="Vasconcelos A.T.R."/>
        </authorList>
    </citation>
    <scope>NUCLEOTIDE SEQUENCE</scope>
    <source>
        <tissue evidence="1">Muscle</tissue>
    </source>
</reference>
<dbReference type="Proteomes" id="UP001145742">
    <property type="component" value="Unassembled WGS sequence"/>
</dbReference>
<evidence type="ECO:0000313" key="1">
    <source>
        <dbReference type="EMBL" id="KAJ7423062.1"/>
    </source>
</evidence>
<accession>A0ABQ9DLP6</accession>
<gene>
    <name evidence="1" type="ORF">WISP_35307</name>
</gene>
<organism evidence="1 2">
    <name type="scientific">Willisornis vidua</name>
    <name type="common">Xingu scale-backed antbird</name>
    <dbReference type="NCBI Taxonomy" id="1566151"/>
    <lineage>
        <taxon>Eukaryota</taxon>
        <taxon>Metazoa</taxon>
        <taxon>Chordata</taxon>
        <taxon>Craniata</taxon>
        <taxon>Vertebrata</taxon>
        <taxon>Euteleostomi</taxon>
        <taxon>Archelosauria</taxon>
        <taxon>Archosauria</taxon>
        <taxon>Dinosauria</taxon>
        <taxon>Saurischia</taxon>
        <taxon>Theropoda</taxon>
        <taxon>Coelurosauria</taxon>
        <taxon>Aves</taxon>
        <taxon>Neognathae</taxon>
        <taxon>Neoaves</taxon>
        <taxon>Telluraves</taxon>
        <taxon>Australaves</taxon>
        <taxon>Passeriformes</taxon>
        <taxon>Thamnophilidae</taxon>
        <taxon>Willisornis</taxon>
    </lineage>
</organism>
<proteinExistence type="predicted"/>